<feature type="compositionally biased region" description="Basic and acidic residues" evidence="1">
    <location>
        <begin position="72"/>
        <end position="87"/>
    </location>
</feature>
<evidence type="ECO:0000256" key="1">
    <source>
        <dbReference type="SAM" id="MobiDB-lite"/>
    </source>
</evidence>
<feature type="region of interest" description="Disordered" evidence="1">
    <location>
        <begin position="56"/>
        <end position="87"/>
    </location>
</feature>
<keyword evidence="2" id="KW-0732">Signal</keyword>
<name>A0A937D5U7_9BURK</name>
<feature type="compositionally biased region" description="Basic and acidic residues" evidence="1">
    <location>
        <begin position="110"/>
        <end position="124"/>
    </location>
</feature>
<organism evidence="3 4">
    <name type="scientific">Ramlibacter aurantiacus</name>
    <dbReference type="NCBI Taxonomy" id="2801330"/>
    <lineage>
        <taxon>Bacteria</taxon>
        <taxon>Pseudomonadati</taxon>
        <taxon>Pseudomonadota</taxon>
        <taxon>Betaproteobacteria</taxon>
        <taxon>Burkholderiales</taxon>
        <taxon>Comamonadaceae</taxon>
        <taxon>Ramlibacter</taxon>
    </lineage>
</organism>
<keyword evidence="4" id="KW-1185">Reference proteome</keyword>
<reference evidence="3" key="1">
    <citation type="submission" date="2021-01" db="EMBL/GenBank/DDBJ databases">
        <title>Ramlibacter sp. strain AW1 16S ribosomal RNA gene Genome sequencing and assembly.</title>
        <authorList>
            <person name="Kang M."/>
        </authorList>
    </citation>
    <scope>NUCLEOTIDE SEQUENCE</scope>
    <source>
        <strain evidence="3">AW1</strain>
    </source>
</reference>
<gene>
    <name evidence="3" type="ORF">JI739_22270</name>
</gene>
<sequence length="130" mass="14685">MTRFPLKNLVACTIALGALAVGSAAHARGEFAGGADPHRAARSTTVVIQHRPVLKPHALPVHPQHGWAAPRPQRDARDRYDHHRYSRGDSRFDPRFYGARHVPRHGAWGDFDRDGVPNRYDRAPRNPRRH</sequence>
<dbReference type="RefSeq" id="WP_201686219.1">
    <property type="nucleotide sequence ID" value="NZ_JAEQNA010000011.1"/>
</dbReference>
<feature type="signal peptide" evidence="2">
    <location>
        <begin position="1"/>
        <end position="27"/>
    </location>
</feature>
<comment type="caution">
    <text evidence="3">The sequence shown here is derived from an EMBL/GenBank/DDBJ whole genome shotgun (WGS) entry which is preliminary data.</text>
</comment>
<evidence type="ECO:0000256" key="2">
    <source>
        <dbReference type="SAM" id="SignalP"/>
    </source>
</evidence>
<evidence type="ECO:0000313" key="4">
    <source>
        <dbReference type="Proteomes" id="UP000613011"/>
    </source>
</evidence>
<dbReference type="AlphaFoldDB" id="A0A937D5U7"/>
<protein>
    <submittedName>
        <fullName evidence="3">Uncharacterized protein</fullName>
    </submittedName>
</protein>
<dbReference type="EMBL" id="JAEQNA010000011">
    <property type="protein sequence ID" value="MBL0423080.1"/>
    <property type="molecule type" value="Genomic_DNA"/>
</dbReference>
<dbReference type="Proteomes" id="UP000613011">
    <property type="component" value="Unassembled WGS sequence"/>
</dbReference>
<evidence type="ECO:0000313" key="3">
    <source>
        <dbReference type="EMBL" id="MBL0423080.1"/>
    </source>
</evidence>
<accession>A0A937D5U7</accession>
<feature type="region of interest" description="Disordered" evidence="1">
    <location>
        <begin position="103"/>
        <end position="130"/>
    </location>
</feature>
<feature type="chain" id="PRO_5036676241" evidence="2">
    <location>
        <begin position="28"/>
        <end position="130"/>
    </location>
</feature>
<proteinExistence type="predicted"/>